<feature type="domain" description="CMP/dCMP-type deaminase" evidence="17">
    <location>
        <begin position="5"/>
        <end position="127"/>
    </location>
</feature>
<accession>A0A2N8ZER9</accession>
<evidence type="ECO:0000256" key="8">
    <source>
        <dbReference type="ARBA" id="ARBA00022801"/>
    </source>
</evidence>
<dbReference type="NCBIfam" id="TIGR00227">
    <property type="entry name" value="ribD_Cterm"/>
    <property type="match status" value="1"/>
</dbReference>
<keyword evidence="11 13" id="KW-0560">Oxidoreductase</keyword>
<evidence type="ECO:0000256" key="2">
    <source>
        <dbReference type="ARBA" id="ARBA00004882"/>
    </source>
</evidence>
<comment type="pathway">
    <text evidence="3 13">Cofactor biosynthesis; riboflavin biosynthesis; 5-amino-6-(D-ribitylamino)uracil from GTP: step 3/4.</text>
</comment>
<reference evidence="18 19" key="1">
    <citation type="submission" date="2017-10" db="EMBL/GenBank/DDBJ databases">
        <authorList>
            <person name="Banno H."/>
            <person name="Chua N.-H."/>
        </authorList>
    </citation>
    <scope>NUCLEOTIDE SEQUENCE [LARGE SCALE GENOMIC DNA]</scope>
    <source>
        <strain evidence="18">Vibrio tapetis CECT4600</strain>
    </source>
</reference>
<feature type="binding site" evidence="15">
    <location>
        <begin position="297"/>
        <end position="303"/>
    </location>
    <ligand>
        <name>NADP(+)</name>
        <dbReference type="ChEBI" id="CHEBI:58349"/>
    </ligand>
</feature>
<evidence type="ECO:0000256" key="9">
    <source>
        <dbReference type="ARBA" id="ARBA00022833"/>
    </source>
</evidence>
<keyword evidence="8 13" id="KW-0378">Hydrolase</keyword>
<dbReference type="Pfam" id="PF00383">
    <property type="entry name" value="dCMP_cyt_deam_1"/>
    <property type="match status" value="1"/>
</dbReference>
<evidence type="ECO:0000256" key="15">
    <source>
        <dbReference type="PIRSR" id="PIRSR006769-2"/>
    </source>
</evidence>
<evidence type="ECO:0000256" key="16">
    <source>
        <dbReference type="PIRSR" id="PIRSR006769-3"/>
    </source>
</evidence>
<feature type="binding site" evidence="15">
    <location>
        <position position="172"/>
    </location>
    <ligand>
        <name>substrate</name>
    </ligand>
</feature>
<dbReference type="GO" id="GO:0050661">
    <property type="term" value="F:NADP binding"/>
    <property type="evidence" value="ECO:0007669"/>
    <property type="project" value="InterPro"/>
</dbReference>
<dbReference type="InterPro" id="IPR002125">
    <property type="entry name" value="CMP_dCMP_dom"/>
</dbReference>
<evidence type="ECO:0000313" key="19">
    <source>
        <dbReference type="Proteomes" id="UP000235828"/>
    </source>
</evidence>
<feature type="binding site" evidence="15">
    <location>
        <position position="295"/>
    </location>
    <ligand>
        <name>substrate</name>
    </ligand>
</feature>
<keyword evidence="12" id="KW-0511">Multifunctional enzyme</keyword>
<dbReference type="GO" id="GO:0008703">
    <property type="term" value="F:5-amino-6-(5-phosphoribosylamino)uracil reductase activity"/>
    <property type="evidence" value="ECO:0007669"/>
    <property type="project" value="UniProtKB-EC"/>
</dbReference>
<dbReference type="InterPro" id="IPR024072">
    <property type="entry name" value="DHFR-like_dom_sf"/>
</dbReference>
<comment type="function">
    <text evidence="1 13">Converts 2,5-diamino-6-(ribosylamino)-4(3h)-pyrimidinone 5'-phosphate into 5-amino-6-(ribosylamino)-2,4(1h,3h)-pyrimidinedione 5'-phosphate.</text>
</comment>
<dbReference type="Pfam" id="PF01872">
    <property type="entry name" value="RibD_C"/>
    <property type="match status" value="1"/>
</dbReference>
<name>A0A2N8ZER9_9VIBR</name>
<dbReference type="AlphaFoldDB" id="A0A2N8ZER9"/>
<comment type="catalytic activity">
    <reaction evidence="13">
        <text>5-amino-6-(5-phospho-D-ribitylamino)uracil + NADP(+) = 5-amino-6-(5-phospho-D-ribosylamino)uracil + NADPH + H(+)</text>
        <dbReference type="Rhea" id="RHEA:17845"/>
        <dbReference type="ChEBI" id="CHEBI:15378"/>
        <dbReference type="ChEBI" id="CHEBI:57783"/>
        <dbReference type="ChEBI" id="CHEBI:58349"/>
        <dbReference type="ChEBI" id="CHEBI:58421"/>
        <dbReference type="ChEBI" id="CHEBI:58453"/>
        <dbReference type="EC" id="1.1.1.193"/>
    </reaction>
</comment>
<dbReference type="EC" id="1.1.1.193" evidence="13"/>
<dbReference type="GO" id="GO:0009231">
    <property type="term" value="P:riboflavin biosynthetic process"/>
    <property type="evidence" value="ECO:0007669"/>
    <property type="project" value="UniProtKB-UniPathway"/>
</dbReference>
<feature type="binding site" evidence="15">
    <location>
        <position position="158"/>
    </location>
    <ligand>
        <name>NADP(+)</name>
        <dbReference type="ChEBI" id="CHEBI:58349"/>
    </ligand>
</feature>
<protein>
    <recommendedName>
        <fullName evidence="13">Riboflavin biosynthesis protein RibD</fullName>
    </recommendedName>
    <domain>
        <recommendedName>
            <fullName evidence="13">Diaminohydroxyphosphoribosylaminopyrimidine deaminase</fullName>
            <shortName evidence="13">DRAP deaminase</shortName>
            <ecNumber evidence="13">3.5.4.26</ecNumber>
        </recommendedName>
        <alternativeName>
            <fullName evidence="13">Riboflavin-specific deaminase</fullName>
        </alternativeName>
    </domain>
    <domain>
        <recommendedName>
            <fullName evidence="13">5-amino-6-(5-phosphoribosylamino)uracil reductase</fullName>
            <ecNumber evidence="13">1.1.1.193</ecNumber>
        </recommendedName>
        <alternativeName>
            <fullName evidence="13">HTP reductase</fullName>
        </alternativeName>
    </domain>
</protein>
<dbReference type="PANTHER" id="PTHR38011">
    <property type="entry name" value="DIHYDROFOLATE REDUCTASE FAMILY PROTEIN (AFU_ORTHOLOGUE AFUA_8G06820)"/>
    <property type="match status" value="1"/>
</dbReference>
<evidence type="ECO:0000259" key="17">
    <source>
        <dbReference type="PROSITE" id="PS51747"/>
    </source>
</evidence>
<feature type="active site" description="Proton donor" evidence="14">
    <location>
        <position position="56"/>
    </location>
</feature>
<evidence type="ECO:0000256" key="14">
    <source>
        <dbReference type="PIRSR" id="PIRSR006769-1"/>
    </source>
</evidence>
<evidence type="ECO:0000256" key="5">
    <source>
        <dbReference type="ARBA" id="ARBA00007417"/>
    </source>
</evidence>
<dbReference type="GO" id="GO:0008835">
    <property type="term" value="F:diaminohydroxyphosphoribosylaminopyrimidine deaminase activity"/>
    <property type="evidence" value="ECO:0007669"/>
    <property type="project" value="UniProtKB-EC"/>
</dbReference>
<keyword evidence="19" id="KW-1185">Reference proteome</keyword>
<dbReference type="RefSeq" id="WP_102522868.1">
    <property type="nucleotide sequence ID" value="NZ_LT960611.1"/>
</dbReference>
<dbReference type="InterPro" id="IPR004794">
    <property type="entry name" value="Eubact_RibD"/>
</dbReference>
<comment type="similarity">
    <text evidence="4 13">In the N-terminal section; belongs to the cytidine and deoxycytidylate deaminase family.</text>
</comment>
<keyword evidence="9 13" id="KW-0862">Zinc</keyword>
<evidence type="ECO:0000256" key="13">
    <source>
        <dbReference type="PIRNR" id="PIRNR006769"/>
    </source>
</evidence>
<evidence type="ECO:0000256" key="7">
    <source>
        <dbReference type="ARBA" id="ARBA00022723"/>
    </source>
</evidence>
<evidence type="ECO:0000256" key="4">
    <source>
        <dbReference type="ARBA" id="ARBA00005259"/>
    </source>
</evidence>
<dbReference type="EC" id="3.5.4.26" evidence="13"/>
<feature type="binding site" evidence="15">
    <location>
        <position position="188"/>
    </location>
    <ligand>
        <name>substrate</name>
    </ligand>
</feature>
<comment type="pathway">
    <text evidence="2 13">Cofactor biosynthesis; riboflavin biosynthesis; 5-amino-6-(D-ribitylamino)uracil from GTP: step 2/4.</text>
</comment>
<feature type="binding site" evidence="15">
    <location>
        <position position="200"/>
    </location>
    <ligand>
        <name>NADP(+)</name>
        <dbReference type="ChEBI" id="CHEBI:58349"/>
    </ligand>
</feature>
<feature type="binding site" evidence="16">
    <location>
        <position position="88"/>
    </location>
    <ligand>
        <name>Zn(2+)</name>
        <dbReference type="ChEBI" id="CHEBI:29105"/>
        <note>catalytic</note>
    </ligand>
</feature>
<evidence type="ECO:0000256" key="11">
    <source>
        <dbReference type="ARBA" id="ARBA00023002"/>
    </source>
</evidence>
<dbReference type="UniPathway" id="UPA00275">
    <property type="reaction ID" value="UER00401"/>
</dbReference>
<evidence type="ECO:0000313" key="18">
    <source>
        <dbReference type="EMBL" id="SON50365.1"/>
    </source>
</evidence>
<dbReference type="KEGG" id="vta:A2386"/>
<dbReference type="PROSITE" id="PS51747">
    <property type="entry name" value="CYT_DCMP_DEAMINASES_2"/>
    <property type="match status" value="1"/>
</dbReference>
<evidence type="ECO:0000256" key="1">
    <source>
        <dbReference type="ARBA" id="ARBA00002151"/>
    </source>
</evidence>
<dbReference type="InterPro" id="IPR016192">
    <property type="entry name" value="APOBEC/CMP_deaminase_Zn-bd"/>
</dbReference>
<feature type="binding site" evidence="15">
    <location>
        <position position="208"/>
    </location>
    <ligand>
        <name>substrate</name>
    </ligand>
</feature>
<feature type="binding site" evidence="15">
    <location>
        <position position="174"/>
    </location>
    <ligand>
        <name>NADP(+)</name>
        <dbReference type="ChEBI" id="CHEBI:58349"/>
    </ligand>
</feature>
<sequence>MTFTPFDFKMMSRALLLAKRGIYTTAPNPNVGCVITRDETIVGEGFHFRAGEPHAEVHALRQAQDQAKGATAYVTLEPCSHYGRTSPCAKGLIEAGVTKVICAMQDPNPQVAGRGIQMLQDAGVEVQVGLLEQDAIALNLGFIKRMSTGAPFVQLKLAASLDGQTALHNGVSQWITSTQARQDVQKYRAQAGAILSTSKTVIDDNASLNVRWDDLPQHVQADYSQSDVRQPLRAILDRQNQLSPELKLFDTEGEVVTIGENGDIPIALNSDGQLCIRSAIEQLSEQHNVNHIWVEAGATLAASMIKANLVDELIVYLAPKLMGSDGRGLIHLLGIDEMNEAIGLNISDLRMVGQDIRITAQVKQNLPETE</sequence>
<proteinExistence type="inferred from homology"/>
<evidence type="ECO:0000256" key="3">
    <source>
        <dbReference type="ARBA" id="ARBA00004910"/>
    </source>
</evidence>
<evidence type="ECO:0000256" key="6">
    <source>
        <dbReference type="ARBA" id="ARBA00022619"/>
    </source>
</evidence>
<dbReference type="EMBL" id="LT960611">
    <property type="protein sequence ID" value="SON50365.1"/>
    <property type="molecule type" value="Genomic_DNA"/>
</dbReference>
<dbReference type="GO" id="GO:0008270">
    <property type="term" value="F:zinc ion binding"/>
    <property type="evidence" value="ECO:0007669"/>
    <property type="project" value="InterPro"/>
</dbReference>
<dbReference type="NCBIfam" id="TIGR00326">
    <property type="entry name" value="eubact_ribD"/>
    <property type="match status" value="1"/>
</dbReference>
<dbReference type="PIRSF" id="PIRSF006769">
    <property type="entry name" value="RibD"/>
    <property type="match status" value="1"/>
</dbReference>
<comment type="catalytic activity">
    <reaction evidence="13">
        <text>2,5-diamino-6-hydroxy-4-(5-phosphoribosylamino)-pyrimidine + H2O + H(+) = 5-amino-6-(5-phospho-D-ribosylamino)uracil + NH4(+)</text>
        <dbReference type="Rhea" id="RHEA:21868"/>
        <dbReference type="ChEBI" id="CHEBI:15377"/>
        <dbReference type="ChEBI" id="CHEBI:15378"/>
        <dbReference type="ChEBI" id="CHEBI:28938"/>
        <dbReference type="ChEBI" id="CHEBI:58453"/>
        <dbReference type="ChEBI" id="CHEBI:58614"/>
        <dbReference type="EC" id="3.5.4.26"/>
    </reaction>
</comment>
<comment type="similarity">
    <text evidence="5 13">In the C-terminal section; belongs to the HTP reductase family.</text>
</comment>
<keyword evidence="6 13" id="KW-0686">Riboflavin biosynthesis</keyword>
<dbReference type="PANTHER" id="PTHR38011:SF7">
    <property type="entry name" value="2,5-DIAMINO-6-RIBOSYLAMINO-4(3H)-PYRIMIDINONE 5'-PHOSPHATE REDUCTASE"/>
    <property type="match status" value="1"/>
</dbReference>
<dbReference type="InterPro" id="IPR002734">
    <property type="entry name" value="RibDG_C"/>
</dbReference>
<feature type="binding site" evidence="15">
    <location>
        <position position="204"/>
    </location>
    <ligand>
        <name>NADP(+)</name>
        <dbReference type="ChEBI" id="CHEBI:58349"/>
    </ligand>
</feature>
<dbReference type="FunFam" id="3.40.140.10:FF:000025">
    <property type="entry name" value="Riboflavin biosynthesis protein RibD"/>
    <property type="match status" value="1"/>
</dbReference>
<dbReference type="InterPro" id="IPR050765">
    <property type="entry name" value="Riboflavin_Biosynth_HTPR"/>
</dbReference>
<dbReference type="InterPro" id="IPR011549">
    <property type="entry name" value="RibD_C"/>
</dbReference>
<dbReference type="SUPFAM" id="SSF53927">
    <property type="entry name" value="Cytidine deaminase-like"/>
    <property type="match status" value="1"/>
</dbReference>
<comment type="cofactor">
    <cofactor evidence="13 16">
        <name>Zn(2+)</name>
        <dbReference type="ChEBI" id="CHEBI:29105"/>
    </cofactor>
    <text evidence="13 16">Binds 1 zinc ion.</text>
</comment>
<dbReference type="InterPro" id="IPR016193">
    <property type="entry name" value="Cytidine_deaminase-like"/>
</dbReference>
<dbReference type="CDD" id="cd01284">
    <property type="entry name" value="Riboflavin_deaminase-reductase"/>
    <property type="match status" value="1"/>
</dbReference>
<gene>
    <name evidence="18" type="primary">ribD</name>
    <name evidence="18" type="ORF">VTAP4600_A2386</name>
</gene>
<feature type="binding site" evidence="15">
    <location>
        <position position="211"/>
    </location>
    <ligand>
        <name>substrate</name>
    </ligand>
</feature>
<dbReference type="Gene3D" id="3.40.140.10">
    <property type="entry name" value="Cytidine Deaminase, domain 2"/>
    <property type="match status" value="1"/>
</dbReference>
<feature type="binding site" evidence="16">
    <location>
        <position position="54"/>
    </location>
    <ligand>
        <name>Zn(2+)</name>
        <dbReference type="ChEBI" id="CHEBI:29105"/>
        <note>catalytic</note>
    </ligand>
</feature>
<keyword evidence="10 13" id="KW-0521">NADP</keyword>
<evidence type="ECO:0000256" key="10">
    <source>
        <dbReference type="ARBA" id="ARBA00022857"/>
    </source>
</evidence>
<dbReference type="PROSITE" id="PS00903">
    <property type="entry name" value="CYT_DCMP_DEAMINASES_1"/>
    <property type="match status" value="1"/>
</dbReference>
<dbReference type="SUPFAM" id="SSF53597">
    <property type="entry name" value="Dihydrofolate reductase-like"/>
    <property type="match status" value="1"/>
</dbReference>
<organism evidence="18 19">
    <name type="scientific">Vibrio tapetis subsp. tapetis</name>
    <dbReference type="NCBI Taxonomy" id="1671868"/>
    <lineage>
        <taxon>Bacteria</taxon>
        <taxon>Pseudomonadati</taxon>
        <taxon>Pseudomonadota</taxon>
        <taxon>Gammaproteobacteria</taxon>
        <taxon>Vibrionales</taxon>
        <taxon>Vibrionaceae</taxon>
        <taxon>Vibrio</taxon>
    </lineage>
</organism>
<dbReference type="OrthoDB" id="9800865at2"/>
<dbReference type="Gene3D" id="3.40.430.10">
    <property type="entry name" value="Dihydrofolate Reductase, subunit A"/>
    <property type="match status" value="1"/>
</dbReference>
<evidence type="ECO:0000256" key="12">
    <source>
        <dbReference type="ARBA" id="ARBA00023268"/>
    </source>
</evidence>
<keyword evidence="7 13" id="KW-0479">Metal-binding</keyword>
<dbReference type="Proteomes" id="UP000235828">
    <property type="component" value="Chromosome A"/>
</dbReference>
<feature type="binding site" evidence="16">
    <location>
        <position position="79"/>
    </location>
    <ligand>
        <name>Zn(2+)</name>
        <dbReference type="ChEBI" id="CHEBI:29105"/>
        <note>catalytic</note>
    </ligand>
</feature>